<keyword evidence="2" id="KW-1185">Reference proteome</keyword>
<dbReference type="Proteomes" id="UP001501521">
    <property type="component" value="Unassembled WGS sequence"/>
</dbReference>
<dbReference type="RefSeq" id="WP_345584488.1">
    <property type="nucleotide sequence ID" value="NZ_BAABLV010000063.1"/>
</dbReference>
<dbReference type="EMBL" id="BAABLV010000063">
    <property type="protein sequence ID" value="GAA4909467.1"/>
    <property type="molecule type" value="Genomic_DNA"/>
</dbReference>
<name>A0ABP9FMX1_9ACTN</name>
<comment type="caution">
    <text evidence="1">The sequence shown here is derived from an EMBL/GenBank/DDBJ whole genome shotgun (WGS) entry which is preliminary data.</text>
</comment>
<evidence type="ECO:0000313" key="1">
    <source>
        <dbReference type="EMBL" id="GAA4909467.1"/>
    </source>
</evidence>
<accession>A0ABP9FMX1</accession>
<gene>
    <name evidence="1" type="ORF">GCM10025789_30910</name>
</gene>
<reference evidence="2" key="1">
    <citation type="journal article" date="2019" name="Int. J. Syst. Evol. Microbiol.">
        <title>The Global Catalogue of Microorganisms (GCM) 10K type strain sequencing project: providing services to taxonomists for standard genome sequencing and annotation.</title>
        <authorList>
            <consortium name="The Broad Institute Genomics Platform"/>
            <consortium name="The Broad Institute Genome Sequencing Center for Infectious Disease"/>
            <person name="Wu L."/>
            <person name="Ma J."/>
        </authorList>
    </citation>
    <scope>NUCLEOTIDE SEQUENCE [LARGE SCALE GENOMIC DNA]</scope>
    <source>
        <strain evidence="2">JCM 19125</strain>
    </source>
</reference>
<proteinExistence type="predicted"/>
<sequence>MSKSRVLTVRFSEREYEALCGLSVIEDEPISALIRIATGEYLRRITSDTEAYERKVSEAAQRAETAHRELLESIGVEHTGSIRL</sequence>
<evidence type="ECO:0000313" key="2">
    <source>
        <dbReference type="Proteomes" id="UP001501521"/>
    </source>
</evidence>
<organism evidence="1 2">
    <name type="scientific">Tessaracoccus lubricantis</name>
    <dbReference type="NCBI Taxonomy" id="545543"/>
    <lineage>
        <taxon>Bacteria</taxon>
        <taxon>Bacillati</taxon>
        <taxon>Actinomycetota</taxon>
        <taxon>Actinomycetes</taxon>
        <taxon>Propionibacteriales</taxon>
        <taxon>Propionibacteriaceae</taxon>
        <taxon>Tessaracoccus</taxon>
    </lineage>
</organism>
<evidence type="ECO:0008006" key="3">
    <source>
        <dbReference type="Google" id="ProtNLM"/>
    </source>
</evidence>
<protein>
    <recommendedName>
        <fullName evidence="3">CopG family transcriptional regulator</fullName>
    </recommendedName>
</protein>